<sequence>MQNVGYNYRIIGRWVEKNTKTMTKIQLTLLSLFYFTFTIGQVNDCNCINELNDISEKIKNAKSYKVQIKGDKIIEFEKWKTEIETEIKKDSLIDFFCVGYLQKYISFINDLHNQVYATQKNEFIQAPNYTKSIDTTQIQNDSVSGIYYAGNNKILIKKENNNTWLGITLESNSSKWEKGKIRLVIKKTKYNIFEIFEYLQNGILIYQKDVKIENGRIHSTFWNKQNKLFFNQNHVDNFTYKTINSSFDYIGIKTLKRTKILMEEADKFIEQNLRNITKPNLIIDLRNNGGGSTKQAEKLLESLKNNENIEHIYIIINFKTASAAELITLKLKEDKRTIIVGENSKGMIEYGHGNKSYSSTSNCSAFKIDLSTEQTDKNLSIHECIGIKPDYSLNNASDWIEQIININPKE</sequence>
<evidence type="ECO:0000313" key="2">
    <source>
        <dbReference type="EMBL" id="RDI57661.1"/>
    </source>
</evidence>
<evidence type="ECO:0000313" key="3">
    <source>
        <dbReference type="EMBL" id="TWI50539.1"/>
    </source>
</evidence>
<proteinExistence type="predicted"/>
<dbReference type="Pfam" id="PF03572">
    <property type="entry name" value="Peptidase_S41"/>
    <property type="match status" value="2"/>
</dbReference>
<evidence type="ECO:0000313" key="4">
    <source>
        <dbReference type="Proteomes" id="UP000254518"/>
    </source>
</evidence>
<dbReference type="GO" id="GO:0008236">
    <property type="term" value="F:serine-type peptidase activity"/>
    <property type="evidence" value="ECO:0007669"/>
    <property type="project" value="InterPro"/>
</dbReference>
<dbReference type="Proteomes" id="UP000254518">
    <property type="component" value="Unassembled WGS sequence"/>
</dbReference>
<dbReference type="AlphaFoldDB" id="A0A562Q1I1"/>
<dbReference type="InterPro" id="IPR029045">
    <property type="entry name" value="ClpP/crotonase-like_dom_sf"/>
</dbReference>
<dbReference type="EMBL" id="QQBA01000002">
    <property type="protein sequence ID" value="RDI57661.1"/>
    <property type="molecule type" value="Genomic_DNA"/>
</dbReference>
<dbReference type="Proteomes" id="UP000321392">
    <property type="component" value="Unassembled WGS sequence"/>
</dbReference>
<accession>A0A562Q1I1</accession>
<gene>
    <name evidence="2" type="ORF">DFR66_102284</name>
    <name evidence="3" type="ORF">IQ02_00434</name>
</gene>
<evidence type="ECO:0000259" key="1">
    <source>
        <dbReference type="SMART" id="SM00245"/>
    </source>
</evidence>
<protein>
    <submittedName>
        <fullName evidence="3">Peptidase S41-like protein</fullName>
    </submittedName>
</protein>
<name>A0A562Q1I1_9FLAO</name>
<dbReference type="InterPro" id="IPR005151">
    <property type="entry name" value="Tail-specific_protease"/>
</dbReference>
<dbReference type="SMART" id="SM00245">
    <property type="entry name" value="TSPc"/>
    <property type="match status" value="1"/>
</dbReference>
<dbReference type="EMBL" id="VLKX01000002">
    <property type="protein sequence ID" value="TWI50539.1"/>
    <property type="molecule type" value="Genomic_DNA"/>
</dbReference>
<reference evidence="2 4" key="2">
    <citation type="submission" date="2018-07" db="EMBL/GenBank/DDBJ databases">
        <title>Genomic Encyclopedia of Type Strains, Phase IV (KMG-IV): sequencing the most valuable type-strain genomes for metagenomic binning, comparative biology and taxonomic classification.</title>
        <authorList>
            <person name="Goeker M."/>
        </authorList>
    </citation>
    <scope>NUCLEOTIDE SEQUENCE [LARGE SCALE GENOMIC DNA]</scope>
    <source>
        <strain evidence="2 4">DSM 19728</strain>
    </source>
</reference>
<feature type="domain" description="Tail specific protease" evidence="1">
    <location>
        <begin position="231"/>
        <end position="394"/>
    </location>
</feature>
<dbReference type="GO" id="GO:0006508">
    <property type="term" value="P:proteolysis"/>
    <property type="evidence" value="ECO:0007669"/>
    <property type="project" value="InterPro"/>
</dbReference>
<reference evidence="3 5" key="1">
    <citation type="journal article" date="2015" name="Stand. Genomic Sci.">
        <title>Genomic Encyclopedia of Bacterial and Archaeal Type Strains, Phase III: the genomes of soil and plant-associated and newly described type strains.</title>
        <authorList>
            <person name="Whitman W.B."/>
            <person name="Woyke T."/>
            <person name="Klenk H.P."/>
            <person name="Zhou Y."/>
            <person name="Lilburn T.G."/>
            <person name="Beck B.J."/>
            <person name="De Vos P."/>
            <person name="Vandamme P."/>
            <person name="Eisen J.A."/>
            <person name="Garrity G."/>
            <person name="Hugenholtz P."/>
            <person name="Kyrpides N.C."/>
        </authorList>
    </citation>
    <scope>NUCLEOTIDE SEQUENCE [LARGE SCALE GENOMIC DNA]</scope>
    <source>
        <strain evidence="3 5">CGMCC 1.5380</strain>
    </source>
</reference>
<reference evidence="3" key="3">
    <citation type="submission" date="2019-07" db="EMBL/GenBank/DDBJ databases">
        <authorList>
            <person name="Whitman W."/>
            <person name="Huntemann M."/>
            <person name="Clum A."/>
            <person name="Pillay M."/>
            <person name="Palaniappan K."/>
            <person name="Varghese N."/>
            <person name="Mikhailova N."/>
            <person name="Stamatis D."/>
            <person name="Reddy T."/>
            <person name="Daum C."/>
            <person name="Shapiro N."/>
            <person name="Ivanova N."/>
            <person name="Kyrpides N."/>
            <person name="Woyke T."/>
        </authorList>
    </citation>
    <scope>NUCLEOTIDE SEQUENCE</scope>
    <source>
        <strain evidence="3">CGMCC 1.5380</strain>
    </source>
</reference>
<dbReference type="Gene3D" id="3.90.226.10">
    <property type="entry name" value="2-enoyl-CoA Hydratase, Chain A, domain 1"/>
    <property type="match status" value="2"/>
</dbReference>
<dbReference type="SUPFAM" id="SSF52096">
    <property type="entry name" value="ClpP/crotonase"/>
    <property type="match status" value="1"/>
</dbReference>
<evidence type="ECO:0000313" key="5">
    <source>
        <dbReference type="Proteomes" id="UP000321392"/>
    </source>
</evidence>
<organism evidence="3 5">
    <name type="scientific">Flavobacterium glaciei</name>
    <dbReference type="NCBI Taxonomy" id="386300"/>
    <lineage>
        <taxon>Bacteria</taxon>
        <taxon>Pseudomonadati</taxon>
        <taxon>Bacteroidota</taxon>
        <taxon>Flavobacteriia</taxon>
        <taxon>Flavobacteriales</taxon>
        <taxon>Flavobacteriaceae</taxon>
        <taxon>Flavobacterium</taxon>
    </lineage>
</organism>
<comment type="caution">
    <text evidence="3">The sequence shown here is derived from an EMBL/GenBank/DDBJ whole genome shotgun (WGS) entry which is preliminary data.</text>
</comment>
<keyword evidence="4" id="KW-1185">Reference proteome</keyword>